<comment type="caution">
    <text evidence="2">The sequence shown here is derived from an EMBL/GenBank/DDBJ whole genome shotgun (WGS) entry which is preliminary data.</text>
</comment>
<dbReference type="Proteomes" id="UP001370490">
    <property type="component" value="Unassembled WGS sequence"/>
</dbReference>
<name>A0AAN8W7K0_9MAGN</name>
<evidence type="ECO:0000313" key="2">
    <source>
        <dbReference type="EMBL" id="KAK6947619.1"/>
    </source>
</evidence>
<dbReference type="EMBL" id="JBAMMX010000001">
    <property type="protein sequence ID" value="KAK6947619.1"/>
    <property type="molecule type" value="Genomic_DNA"/>
</dbReference>
<dbReference type="PANTHER" id="PTHR31374">
    <property type="entry name" value="AUXIN-INDUCED PROTEIN-LIKE-RELATED"/>
    <property type="match status" value="1"/>
</dbReference>
<organism evidence="2 3">
    <name type="scientific">Dillenia turbinata</name>
    <dbReference type="NCBI Taxonomy" id="194707"/>
    <lineage>
        <taxon>Eukaryota</taxon>
        <taxon>Viridiplantae</taxon>
        <taxon>Streptophyta</taxon>
        <taxon>Embryophyta</taxon>
        <taxon>Tracheophyta</taxon>
        <taxon>Spermatophyta</taxon>
        <taxon>Magnoliopsida</taxon>
        <taxon>eudicotyledons</taxon>
        <taxon>Gunneridae</taxon>
        <taxon>Pentapetalae</taxon>
        <taxon>Dilleniales</taxon>
        <taxon>Dilleniaceae</taxon>
        <taxon>Dillenia</taxon>
    </lineage>
</organism>
<reference evidence="2 3" key="1">
    <citation type="submission" date="2023-12" db="EMBL/GenBank/DDBJ databases">
        <title>A high-quality genome assembly for Dillenia turbinata (Dilleniales).</title>
        <authorList>
            <person name="Chanderbali A."/>
        </authorList>
    </citation>
    <scope>NUCLEOTIDE SEQUENCE [LARGE SCALE GENOMIC DNA]</scope>
    <source>
        <strain evidence="2">LSX21</strain>
        <tissue evidence="2">Leaf</tissue>
    </source>
</reference>
<proteinExistence type="inferred from homology"/>
<sequence length="229" mass="26231">MIKIKGFKVKKIFKWVVQKINQNRTRISKALVTNICGFRRLSFRIQKRGYARVGQELEIEKKQMEVPKGYLAVYVGESDDVMRRMVVPVIYFNHPLFADLLREAEEEFGFDHPGAITLPCRVSDFENVQLKISATAGYHRRKCSGKYTCCLPPTMIAGAQSHRWIELLTLLAKKGVMVHPWSLNFNARGMESLRIVFVSSYGIKETLNTGDQSAPKFTSCVVSEHRRKS</sequence>
<dbReference type="PANTHER" id="PTHR31374:SF304">
    <property type="entry name" value="OS04G0537100 PROTEIN"/>
    <property type="match status" value="1"/>
</dbReference>
<dbReference type="GO" id="GO:0009733">
    <property type="term" value="P:response to auxin"/>
    <property type="evidence" value="ECO:0007669"/>
    <property type="project" value="InterPro"/>
</dbReference>
<dbReference type="AlphaFoldDB" id="A0AAN8W7K0"/>
<evidence type="ECO:0000256" key="1">
    <source>
        <dbReference type="ARBA" id="ARBA00006974"/>
    </source>
</evidence>
<evidence type="ECO:0000313" key="3">
    <source>
        <dbReference type="Proteomes" id="UP001370490"/>
    </source>
</evidence>
<keyword evidence="3" id="KW-1185">Reference proteome</keyword>
<comment type="similarity">
    <text evidence="1">Belongs to the ARG7 family.</text>
</comment>
<dbReference type="Pfam" id="PF02519">
    <property type="entry name" value="Auxin_inducible"/>
    <property type="match status" value="1"/>
</dbReference>
<accession>A0AAN8W7K0</accession>
<dbReference type="InterPro" id="IPR003676">
    <property type="entry name" value="SAUR_fam"/>
</dbReference>
<gene>
    <name evidence="2" type="ORF">RJ641_001092</name>
</gene>
<protein>
    <submittedName>
        <fullName evidence="2">Small auxin-up RNA</fullName>
    </submittedName>
</protein>